<keyword evidence="1" id="KW-1133">Transmembrane helix</keyword>
<feature type="transmembrane region" description="Helical" evidence="1">
    <location>
        <begin position="92"/>
        <end position="108"/>
    </location>
</feature>
<dbReference type="KEGG" id="bcv:Bcav_0587"/>
<feature type="transmembrane region" description="Helical" evidence="1">
    <location>
        <begin position="70"/>
        <end position="86"/>
    </location>
</feature>
<gene>
    <name evidence="2" type="ordered locus">Bcav_0587</name>
</gene>
<dbReference type="Proteomes" id="UP000007962">
    <property type="component" value="Chromosome"/>
</dbReference>
<keyword evidence="3" id="KW-1185">Reference proteome</keyword>
<dbReference type="eggNOG" id="ENOG5032RGE">
    <property type="taxonomic scope" value="Bacteria"/>
</dbReference>
<keyword evidence="1" id="KW-0812">Transmembrane</keyword>
<reference evidence="2 3" key="1">
    <citation type="journal article" date="2009" name="Stand. Genomic Sci.">
        <title>Complete genome sequence of Beutenbergia cavernae type strain (HKI 0122).</title>
        <authorList>
            <person name="Land M."/>
            <person name="Pukall R."/>
            <person name="Abt B."/>
            <person name="Goker M."/>
            <person name="Rohde M."/>
            <person name="Glavina Del Rio T."/>
            <person name="Tice H."/>
            <person name="Copeland A."/>
            <person name="Cheng J.F."/>
            <person name="Lucas S."/>
            <person name="Chen F."/>
            <person name="Nolan M."/>
            <person name="Bruce D."/>
            <person name="Goodwin L."/>
            <person name="Pitluck S."/>
            <person name="Ivanova N."/>
            <person name="Mavromatis K."/>
            <person name="Ovchinnikova G."/>
            <person name="Pati A."/>
            <person name="Chen A."/>
            <person name="Palaniappan K."/>
            <person name="Hauser L."/>
            <person name="Chang Y.J."/>
            <person name="Jefferies C.C."/>
            <person name="Saunders E."/>
            <person name="Brettin T."/>
            <person name="Detter J.C."/>
            <person name="Han C."/>
            <person name="Chain P."/>
            <person name="Bristow J."/>
            <person name="Eisen J.A."/>
            <person name="Markowitz V."/>
            <person name="Hugenholtz P."/>
            <person name="Kyrpides N.C."/>
            <person name="Klenk H.P."/>
            <person name="Lapidus A."/>
        </authorList>
    </citation>
    <scope>NUCLEOTIDE SEQUENCE [LARGE SCALE GENOMIC DNA]</scope>
    <source>
        <strain evidence="3">ATCC BAA-8 / DSM 12333 / NBRC 16432</strain>
    </source>
</reference>
<dbReference type="STRING" id="471853.Bcav_0587"/>
<feature type="transmembrane region" description="Helical" evidence="1">
    <location>
        <begin position="172"/>
        <end position="194"/>
    </location>
</feature>
<feature type="transmembrane region" description="Helical" evidence="1">
    <location>
        <begin position="142"/>
        <end position="160"/>
    </location>
</feature>
<evidence type="ECO:0000313" key="2">
    <source>
        <dbReference type="EMBL" id="ACQ78850.1"/>
    </source>
</evidence>
<feature type="transmembrane region" description="Helical" evidence="1">
    <location>
        <begin position="21"/>
        <end position="39"/>
    </location>
</feature>
<dbReference type="RefSeq" id="WP_012725630.1">
    <property type="nucleotide sequence ID" value="NC_012669.1"/>
</dbReference>
<dbReference type="OrthoDB" id="2988755at2"/>
<name>C5BXV6_BEUC1</name>
<protein>
    <submittedName>
        <fullName evidence="2">Uncharacterized protein</fullName>
    </submittedName>
</protein>
<evidence type="ECO:0000256" key="1">
    <source>
        <dbReference type="SAM" id="Phobius"/>
    </source>
</evidence>
<evidence type="ECO:0000313" key="3">
    <source>
        <dbReference type="Proteomes" id="UP000007962"/>
    </source>
</evidence>
<feature type="transmembrane region" description="Helical" evidence="1">
    <location>
        <begin position="120"/>
        <end position="136"/>
    </location>
</feature>
<feature type="transmembrane region" description="Helical" evidence="1">
    <location>
        <begin position="45"/>
        <end position="63"/>
    </location>
</feature>
<sequence>METATRDDAGRHEHLGVAGTLLARWPTLVGLAVLAWSAAGGPDAHVTAMIIILAAMCYLAAAALGSRRSGWVVAGAATVAVVIAMATALDAIVVLLVAAAAFAVYGLLRGRRIDRRELGIQAAGFVVFAAIALTAMSVGPVAAAYLAAAAAIGHGVWDIVHYRRDKVVTRSLTEFCAVLDLGLGVLLLAVTWAAL</sequence>
<dbReference type="AlphaFoldDB" id="C5BXV6"/>
<dbReference type="EMBL" id="CP001618">
    <property type="protein sequence ID" value="ACQ78850.1"/>
    <property type="molecule type" value="Genomic_DNA"/>
</dbReference>
<keyword evidence="1" id="KW-0472">Membrane</keyword>
<accession>C5BXV6</accession>
<proteinExistence type="predicted"/>
<organism evidence="2 3">
    <name type="scientific">Beutenbergia cavernae (strain ATCC BAA-8 / DSM 12333 / CCUG 43141 / JCM 11478 / NBRC 16432 / NCIMB 13614 / HKI 0122)</name>
    <dbReference type="NCBI Taxonomy" id="471853"/>
    <lineage>
        <taxon>Bacteria</taxon>
        <taxon>Bacillati</taxon>
        <taxon>Actinomycetota</taxon>
        <taxon>Actinomycetes</taxon>
        <taxon>Micrococcales</taxon>
        <taxon>Beutenbergiaceae</taxon>
        <taxon>Beutenbergia</taxon>
    </lineage>
</organism>
<dbReference type="HOGENOM" id="CLU_120348_0_0_11"/>